<name>H3DKI0_TETNG</name>
<dbReference type="PANTHER" id="PTHR15326:SF8">
    <property type="entry name" value="SPERMATOGENESIS-ASSOCIATED PROTEIN 2"/>
    <property type="match status" value="1"/>
</dbReference>
<feature type="region of interest" description="Disordered" evidence="2">
    <location>
        <begin position="340"/>
        <end position="360"/>
    </location>
</feature>
<proteinExistence type="inferred from homology"/>
<reference evidence="4" key="2">
    <citation type="submission" date="2025-08" db="UniProtKB">
        <authorList>
            <consortium name="Ensembl"/>
        </authorList>
    </citation>
    <scope>IDENTIFICATION</scope>
</reference>
<dbReference type="Ensembl" id="ENSTNIT00000021259.1">
    <property type="protein sequence ID" value="ENSTNIP00000021026.1"/>
    <property type="gene ID" value="ENSTNIG00000017867.1"/>
</dbReference>
<dbReference type="GeneTree" id="ENSGT00530000063956"/>
<dbReference type="GO" id="GO:0060544">
    <property type="term" value="P:regulation of necroptotic process"/>
    <property type="evidence" value="ECO:0007669"/>
    <property type="project" value="TreeGrafter"/>
</dbReference>
<dbReference type="STRING" id="99883.ENSTNIP00000021026"/>
<dbReference type="GO" id="GO:1990108">
    <property type="term" value="P:protein linear deubiquitination"/>
    <property type="evidence" value="ECO:0007669"/>
    <property type="project" value="TreeGrafter"/>
</dbReference>
<reference evidence="5" key="1">
    <citation type="journal article" date="2004" name="Nature">
        <title>Genome duplication in the teleost fish Tetraodon nigroviridis reveals the early vertebrate proto-karyotype.</title>
        <authorList>
            <person name="Jaillon O."/>
            <person name="Aury J.-M."/>
            <person name="Brunet F."/>
            <person name="Petit J.-L."/>
            <person name="Stange-Thomann N."/>
            <person name="Mauceli E."/>
            <person name="Bouneau L."/>
            <person name="Fischer C."/>
            <person name="Ozouf-Costaz C."/>
            <person name="Bernot A."/>
            <person name="Nicaud S."/>
            <person name="Jaffe D."/>
            <person name="Fisher S."/>
            <person name="Lutfalla G."/>
            <person name="Dossat C."/>
            <person name="Segurens B."/>
            <person name="Dasilva C."/>
            <person name="Salanoubat M."/>
            <person name="Levy M."/>
            <person name="Boudet N."/>
            <person name="Castellano S."/>
            <person name="Anthouard V."/>
            <person name="Jubin C."/>
            <person name="Castelli V."/>
            <person name="Katinka M."/>
            <person name="Vacherie B."/>
            <person name="Biemont C."/>
            <person name="Skalli Z."/>
            <person name="Cattolico L."/>
            <person name="Poulain J."/>
            <person name="De Berardinis V."/>
            <person name="Cruaud C."/>
            <person name="Duprat S."/>
            <person name="Brottier P."/>
            <person name="Coutanceau J.-P."/>
            <person name="Gouzy J."/>
            <person name="Parra G."/>
            <person name="Lardier G."/>
            <person name="Chapple C."/>
            <person name="McKernan K.J."/>
            <person name="McEwan P."/>
            <person name="Bosak S."/>
            <person name="Kellis M."/>
            <person name="Volff J.-N."/>
            <person name="Guigo R."/>
            <person name="Zody M.C."/>
            <person name="Mesirov J."/>
            <person name="Lindblad-Toh K."/>
            <person name="Birren B."/>
            <person name="Nusbaum C."/>
            <person name="Kahn D."/>
            <person name="Robinson-Rechavi M."/>
            <person name="Laudet V."/>
            <person name="Schachter V."/>
            <person name="Quetier F."/>
            <person name="Saurin W."/>
            <person name="Scarpelli C."/>
            <person name="Wincker P."/>
            <person name="Lander E.S."/>
            <person name="Weissenbach J."/>
            <person name="Roest Crollius H."/>
        </authorList>
    </citation>
    <scope>NUCLEOTIDE SEQUENCE [LARGE SCALE GENOMIC DNA]</scope>
</reference>
<feature type="domain" description="Spermatogenesis-associated protein 2 PUB-like" evidence="3">
    <location>
        <begin position="11"/>
        <end position="212"/>
    </location>
</feature>
<feature type="region of interest" description="Disordered" evidence="2">
    <location>
        <begin position="238"/>
        <end position="257"/>
    </location>
</feature>
<dbReference type="GO" id="GO:0070536">
    <property type="term" value="P:protein K63-linked deubiquitination"/>
    <property type="evidence" value="ECO:0007669"/>
    <property type="project" value="TreeGrafter"/>
</dbReference>
<dbReference type="GO" id="GO:0010803">
    <property type="term" value="P:regulation of tumor necrosis factor-mediated signaling pathway"/>
    <property type="evidence" value="ECO:0007669"/>
    <property type="project" value="TreeGrafter"/>
</dbReference>
<sequence>PIMDAKLKEDLFRRYVTALEKRLEEDHTRMGITPERDRGRRKDSEALLSTATALLGAYQPDPGQRFRMVNFYEVVENCLRCQRGSNLKSLEKAFHTLEVICTNLLLFPWKKEFRCIKTFTGPYVYYLKSAIPDADLRPLMRTIGYTCDHDSQFRLQEHPGGAHHLRQLAFELFLAQAECRLLGEVVALARGSASELEALELRRGCRDDAACCAEGVRRRDSLGADMARLSVRPLDIERPHAQPTAARSRPSKSVDVTDGAGHWHAAVNKPVLKASLSLRKEPLFVDAEEDMKDEIIRPSTSASLFSVARRTIADFFPIQSPPPADAYTSYHSLDEIDLYTERGGTGGRQTPSRPPSREPREVRDGWLLKAHGGVKCQGCGLGCSSMASCQRCEVILCPACHDVDPSPCCGPQDYNLKSPRPLDGYIPVKEKLSVYSNAHSHLHSHPLTLGGSRCGFCNKPGASHTCVNCSKVSCDSCMSLYAKDICTRKNPQHSFVPNHQLNFKSGTISHLVYR</sequence>
<evidence type="ECO:0000256" key="2">
    <source>
        <dbReference type="SAM" id="MobiDB-lite"/>
    </source>
</evidence>
<dbReference type="AlphaFoldDB" id="H3DKI0"/>
<dbReference type="OMA" id="NKQRPIN"/>
<evidence type="ECO:0000313" key="5">
    <source>
        <dbReference type="Proteomes" id="UP000007303"/>
    </source>
</evidence>
<dbReference type="Proteomes" id="UP000007303">
    <property type="component" value="Unassembled WGS sequence"/>
</dbReference>
<evidence type="ECO:0000256" key="1">
    <source>
        <dbReference type="ARBA" id="ARBA00038142"/>
    </source>
</evidence>
<dbReference type="Gene3D" id="1.20.58.2190">
    <property type="match status" value="1"/>
</dbReference>
<dbReference type="InParanoid" id="H3DKI0"/>
<accession>H3DKI0</accession>
<dbReference type="HOGENOM" id="CLU_039585_0_0_1"/>
<protein>
    <submittedName>
        <fullName evidence="4">Spermatogenesis associated 2</fullName>
    </submittedName>
</protein>
<keyword evidence="5" id="KW-1185">Reference proteome</keyword>
<comment type="similarity">
    <text evidence="1">Belongs to the SPATA2 family.</text>
</comment>
<organism evidence="4 5">
    <name type="scientific">Tetraodon nigroviridis</name>
    <name type="common">Spotted green pufferfish</name>
    <name type="synonym">Chelonodon nigroviridis</name>
    <dbReference type="NCBI Taxonomy" id="99883"/>
    <lineage>
        <taxon>Eukaryota</taxon>
        <taxon>Metazoa</taxon>
        <taxon>Chordata</taxon>
        <taxon>Craniata</taxon>
        <taxon>Vertebrata</taxon>
        <taxon>Euteleostomi</taxon>
        <taxon>Actinopterygii</taxon>
        <taxon>Neopterygii</taxon>
        <taxon>Teleostei</taxon>
        <taxon>Neoteleostei</taxon>
        <taxon>Acanthomorphata</taxon>
        <taxon>Eupercaria</taxon>
        <taxon>Tetraodontiformes</taxon>
        <taxon>Tetradontoidea</taxon>
        <taxon>Tetraodontidae</taxon>
        <taxon>Tetraodon</taxon>
    </lineage>
</organism>
<dbReference type="Pfam" id="PF21388">
    <property type="entry name" value="SPATA2_PUB-like"/>
    <property type="match status" value="1"/>
</dbReference>
<dbReference type="InterPro" id="IPR048839">
    <property type="entry name" value="SPATA2_PUB-like"/>
</dbReference>
<evidence type="ECO:0000259" key="3">
    <source>
        <dbReference type="Pfam" id="PF21388"/>
    </source>
</evidence>
<reference evidence="4" key="3">
    <citation type="submission" date="2025-09" db="UniProtKB">
        <authorList>
            <consortium name="Ensembl"/>
        </authorList>
    </citation>
    <scope>IDENTIFICATION</scope>
</reference>
<dbReference type="GO" id="GO:0005737">
    <property type="term" value="C:cytoplasm"/>
    <property type="evidence" value="ECO:0007669"/>
    <property type="project" value="TreeGrafter"/>
</dbReference>
<dbReference type="FunCoup" id="H3DKI0">
    <property type="interactions" value="769"/>
</dbReference>
<dbReference type="PANTHER" id="PTHR15326">
    <property type="entry name" value="SPERMATOGENESIS-ASSOCIATED PROTEIN 2/TAMOZHENNIC"/>
    <property type="match status" value="1"/>
</dbReference>
<evidence type="ECO:0000313" key="4">
    <source>
        <dbReference type="Ensembl" id="ENSTNIP00000021026.1"/>
    </source>
</evidence>